<dbReference type="OrthoDB" id="9774900at2"/>
<evidence type="ECO:0000256" key="5">
    <source>
        <dbReference type="SAM" id="MobiDB-lite"/>
    </source>
</evidence>
<reference evidence="7" key="1">
    <citation type="submission" date="2018-11" db="EMBL/GenBank/DDBJ databases">
        <title>FDA dAtabase for Regulatory Grade micrObial Sequences (FDA-ARGOS): Supporting development and validation of Infectious Disease Dx tests.</title>
        <authorList>
            <person name="Goldberg B."/>
            <person name="Campos J."/>
            <person name="Tallon L."/>
            <person name="Sadzewicz L."/>
            <person name="Zhao X."/>
            <person name="Vavikolanu K."/>
            <person name="Mehta A."/>
            <person name="Aluvathingal J."/>
            <person name="Nadendla S."/>
            <person name="Geyer C."/>
            <person name="Nandy P."/>
            <person name="Yan Y."/>
            <person name="Sichtig H."/>
        </authorList>
    </citation>
    <scope>NUCLEOTIDE SEQUENCE [LARGE SCALE GENOMIC DNA]</scope>
    <source>
        <strain evidence="7">FDAARGOS_614</strain>
    </source>
</reference>
<accession>A0A3G8GYE9</accession>
<evidence type="ECO:0000256" key="3">
    <source>
        <dbReference type="ARBA" id="ARBA00022989"/>
    </source>
</evidence>
<dbReference type="AlphaFoldDB" id="A0A3G8GYE9"/>
<evidence type="ECO:0000256" key="1">
    <source>
        <dbReference type="ARBA" id="ARBA00004167"/>
    </source>
</evidence>
<dbReference type="EMBL" id="CP033969">
    <property type="protein sequence ID" value="AZG13059.1"/>
    <property type="molecule type" value="Genomic_DNA"/>
</dbReference>
<feature type="region of interest" description="Disordered" evidence="5">
    <location>
        <begin position="1"/>
        <end position="20"/>
    </location>
</feature>
<evidence type="ECO:0000313" key="6">
    <source>
        <dbReference type="EMBL" id="AZG13059.1"/>
    </source>
</evidence>
<dbReference type="RefSeq" id="WP_124682940.1">
    <property type="nucleotide sequence ID" value="NZ_CP033969.1"/>
</dbReference>
<dbReference type="PANTHER" id="PTHR30168">
    <property type="entry name" value="PUTATIVE MEMBRANE PROTEIN YPFJ"/>
    <property type="match status" value="1"/>
</dbReference>
<keyword evidence="6" id="KW-0645">Protease</keyword>
<keyword evidence="6" id="KW-0378">Hydrolase</keyword>
<dbReference type="GO" id="GO:0008237">
    <property type="term" value="F:metallopeptidase activity"/>
    <property type="evidence" value="ECO:0007669"/>
    <property type="project" value="UniProtKB-KW"/>
</dbReference>
<keyword evidence="2" id="KW-0812">Transmembrane</keyword>
<keyword evidence="4" id="KW-0472">Membrane</keyword>
<organism evidence="6 7">
    <name type="scientific">Cupriavidus pauculus</name>
    <dbReference type="NCBI Taxonomy" id="82633"/>
    <lineage>
        <taxon>Bacteria</taxon>
        <taxon>Pseudomonadati</taxon>
        <taxon>Pseudomonadota</taxon>
        <taxon>Betaproteobacteria</taxon>
        <taxon>Burkholderiales</taxon>
        <taxon>Burkholderiaceae</taxon>
        <taxon>Cupriavidus</taxon>
    </lineage>
</organism>
<gene>
    <name evidence="6" type="ORF">EHF44_06145</name>
</gene>
<evidence type="ECO:0000256" key="2">
    <source>
        <dbReference type="ARBA" id="ARBA00022692"/>
    </source>
</evidence>
<dbReference type="InterPro" id="IPR007343">
    <property type="entry name" value="Uncharacterised_pept_Zn_put"/>
</dbReference>
<comment type="subcellular location">
    <subcellularLocation>
        <location evidence="1">Membrane</location>
        <topology evidence="1">Single-pass membrane protein</topology>
    </subcellularLocation>
</comment>
<keyword evidence="3" id="KW-1133">Transmembrane helix</keyword>
<dbReference type="Proteomes" id="UP000270411">
    <property type="component" value="Chromosome 1"/>
</dbReference>
<protein>
    <submittedName>
        <fullName evidence="6">Metalloprotease</fullName>
    </submittedName>
</protein>
<dbReference type="GO" id="GO:0006508">
    <property type="term" value="P:proteolysis"/>
    <property type="evidence" value="ECO:0007669"/>
    <property type="project" value="UniProtKB-KW"/>
</dbReference>
<dbReference type="KEGG" id="cpau:EHF44_06145"/>
<keyword evidence="6" id="KW-0482">Metalloprotease</keyword>
<dbReference type="Pfam" id="PF04228">
    <property type="entry name" value="Zn_peptidase"/>
    <property type="match status" value="1"/>
</dbReference>
<dbReference type="GO" id="GO:0016020">
    <property type="term" value="C:membrane"/>
    <property type="evidence" value="ECO:0007669"/>
    <property type="project" value="UniProtKB-SubCell"/>
</dbReference>
<name>A0A3G8GYE9_9BURK</name>
<sequence length="292" mass="31556">MRLDDEAESQNVEDRRGGGFGGGGFPLGGKSIGIGTVVIALAASYFFGIDPMLILGGASNVQQQPAPSSQAQRAPATDELTVFTRKVLGNTERTWSHIFETDLNRRYAAPTLVLFSGATPTACGTGQSAMGPFYCPADQKVYIDLSFYNELRQRFGASGDFAQAYVIAHEVGHHIQNLLGVSGKVDAARRRMGEAQANQLSVRMELQADCLAGVWAATAQKMNQQLLEPGDIEEGLKAAAAIGDDRLQRQSQGYVVPEAFTHGSSEQRVRWLRQGLTSGDIRKCDTFAQKQL</sequence>
<dbReference type="PANTHER" id="PTHR30168:SF0">
    <property type="entry name" value="INNER MEMBRANE PROTEIN"/>
    <property type="match status" value="1"/>
</dbReference>
<evidence type="ECO:0000313" key="7">
    <source>
        <dbReference type="Proteomes" id="UP000270411"/>
    </source>
</evidence>
<proteinExistence type="predicted"/>
<evidence type="ECO:0000256" key="4">
    <source>
        <dbReference type="ARBA" id="ARBA00023136"/>
    </source>
</evidence>